<reference evidence="2" key="1">
    <citation type="journal article" date="2020" name="Nature">
        <title>Giant virus diversity and host interactions through global metagenomics.</title>
        <authorList>
            <person name="Schulz F."/>
            <person name="Roux S."/>
            <person name="Paez-Espino D."/>
            <person name="Jungbluth S."/>
            <person name="Walsh D.A."/>
            <person name="Denef V.J."/>
            <person name="McMahon K.D."/>
            <person name="Konstantinidis K.T."/>
            <person name="Eloe-Fadrosh E.A."/>
            <person name="Kyrpides N.C."/>
            <person name="Woyke T."/>
        </authorList>
    </citation>
    <scope>NUCLEOTIDE SEQUENCE</scope>
    <source>
        <strain evidence="2">GVMAG-S-3300013006-138</strain>
    </source>
</reference>
<proteinExistence type="predicted"/>
<dbReference type="AlphaFoldDB" id="A0A6C0KK32"/>
<evidence type="ECO:0000313" key="2">
    <source>
        <dbReference type="EMBL" id="QHU18315.1"/>
    </source>
</evidence>
<feature type="region of interest" description="Disordered" evidence="1">
    <location>
        <begin position="369"/>
        <end position="393"/>
    </location>
</feature>
<feature type="compositionally biased region" description="Low complexity" evidence="1">
    <location>
        <begin position="374"/>
        <end position="390"/>
    </location>
</feature>
<evidence type="ECO:0000256" key="1">
    <source>
        <dbReference type="SAM" id="MobiDB-lite"/>
    </source>
</evidence>
<protein>
    <submittedName>
        <fullName evidence="2">Uncharacterized protein</fullName>
    </submittedName>
</protein>
<organism evidence="2">
    <name type="scientific">viral metagenome</name>
    <dbReference type="NCBI Taxonomy" id="1070528"/>
    <lineage>
        <taxon>unclassified sequences</taxon>
        <taxon>metagenomes</taxon>
        <taxon>organismal metagenomes</taxon>
    </lineage>
</organism>
<dbReference type="EMBL" id="MN740927">
    <property type="protein sequence ID" value="QHU18315.1"/>
    <property type="molecule type" value="Genomic_DNA"/>
</dbReference>
<name>A0A6C0KK32_9ZZZZ</name>
<sequence length="584" mass="65057">MSANDLWNPMRVKNFMRELKMKATKWDENIVALAEKGSMSVEEFLKTDPITFGEKMWGKHDWKYYTSGYSRVKKILGERTHREMWGYYVRTPAQLAVRAYEDAKVAAIKEQKALGLTTWQGVSAEDKAGWEYVFAENKAAKAAAQLAAVNEAEKAAGGVCQDGWHAAALEHANALFKLKEADTALAAVRQKAAAAAAAEKEWDERYYAEKRAAAAKAAAEAAAKAAAAKVAAEAAELEHYYLEKRAAKGPSVTLEDMNMVVGDRTDMTEKEVLNIIWARQRVAYKKVMDAVAKNEAKLAEKLIAANAAAEAAAKAAAEADERYYAVRTHEQVVADEEALVRRGFSAEAAEEDEAHEMWMIERMCGSTSLPCEDSASASSPAPSIHTSASSQVEVDEYIPEEQTQLVAGVKEQLLADVELVPLPPTDVEGLRQWSNTSIYRTLKTDTEKEAIEKFEAFFMKSKSHKWGTPLEVAKMKIRLIDLLLKNFKNSHSSLLSFMHDRTPEDQEASLERGIQHFEAWKRLAEKEMRELEAKRPFDFAEFAKTFQPDDNVDVDDEDESGASYTQVSSCWTCPTCTAVWRTGS</sequence>
<accession>A0A6C0KK32</accession>